<evidence type="ECO:0000313" key="3">
    <source>
        <dbReference type="Proteomes" id="UP000235914"/>
    </source>
</evidence>
<evidence type="ECO:0000313" key="2">
    <source>
        <dbReference type="EMBL" id="PNC56093.1"/>
    </source>
</evidence>
<organism evidence="2 3">
    <name type="scientific">Akkermansia muciniphila</name>
    <dbReference type="NCBI Taxonomy" id="239935"/>
    <lineage>
        <taxon>Bacteria</taxon>
        <taxon>Pseudomonadati</taxon>
        <taxon>Verrucomicrobiota</taxon>
        <taxon>Verrucomicrobiia</taxon>
        <taxon>Verrucomicrobiales</taxon>
        <taxon>Akkermansiaceae</taxon>
        <taxon>Akkermansia</taxon>
    </lineage>
</organism>
<evidence type="ECO:0000256" key="1">
    <source>
        <dbReference type="SAM" id="MobiDB-lite"/>
    </source>
</evidence>
<gene>
    <name evidence="2" type="ORF">CXU09_08460</name>
</gene>
<feature type="region of interest" description="Disordered" evidence="1">
    <location>
        <begin position="46"/>
        <end position="73"/>
    </location>
</feature>
<reference evidence="2 3" key="1">
    <citation type="journal article" date="2017" name="BMC Genomics">
        <title>Genome sequencing of 39 Akkermansia muciniphila isolates reveals its population structure, genomic and functional diverisity, and global distribution in mammalian gut microbiotas.</title>
        <authorList>
            <person name="Guo X."/>
            <person name="Li S."/>
            <person name="Zhang J."/>
            <person name="Wu F."/>
            <person name="Li X."/>
            <person name="Wu D."/>
            <person name="Zhang M."/>
            <person name="Ou Z."/>
            <person name="Jie Z."/>
            <person name="Yan Q."/>
            <person name="Li P."/>
            <person name="Yi J."/>
            <person name="Peng Y."/>
        </authorList>
    </citation>
    <scope>NUCLEOTIDE SEQUENCE [LARGE SCALE GENOMIC DNA]</scope>
    <source>
        <strain evidence="2 3">GP43</strain>
    </source>
</reference>
<protein>
    <submittedName>
        <fullName evidence="2">Uncharacterized protein</fullName>
    </submittedName>
</protein>
<dbReference type="AlphaFoldDB" id="A0AAP8T970"/>
<comment type="caution">
    <text evidence="2">The sequence shown here is derived from an EMBL/GenBank/DDBJ whole genome shotgun (WGS) entry which is preliminary data.</text>
</comment>
<name>A0AAP8T970_9BACT</name>
<accession>A0AAP8T970</accession>
<dbReference type="EMBL" id="PJKN01000004">
    <property type="protein sequence ID" value="PNC56093.1"/>
    <property type="molecule type" value="Genomic_DNA"/>
</dbReference>
<sequence>MVSPNSERNGERKCSGGAPVRMESFFSKFFSSSRPCCCRGCALKSSGKNCPAGYQGKQARPNSMGNASTNCMD</sequence>
<feature type="compositionally biased region" description="Polar residues" evidence="1">
    <location>
        <begin position="60"/>
        <end position="73"/>
    </location>
</feature>
<proteinExistence type="predicted"/>
<dbReference type="Proteomes" id="UP000235914">
    <property type="component" value="Unassembled WGS sequence"/>
</dbReference>